<evidence type="ECO:0000256" key="1">
    <source>
        <dbReference type="SAM" id="MobiDB-lite"/>
    </source>
</evidence>
<feature type="region of interest" description="Disordered" evidence="1">
    <location>
        <begin position="1"/>
        <end position="24"/>
    </location>
</feature>
<comment type="caution">
    <text evidence="2">The sequence shown here is derived from an EMBL/GenBank/DDBJ whole genome shotgun (WGS) entry which is preliminary data.</text>
</comment>
<evidence type="ECO:0000313" key="3">
    <source>
        <dbReference type="Proteomes" id="UP000276834"/>
    </source>
</evidence>
<evidence type="ECO:0000313" key="2">
    <source>
        <dbReference type="EMBL" id="RLV92720.1"/>
    </source>
</evidence>
<proteinExistence type="predicted"/>
<dbReference type="Proteomes" id="UP000276834">
    <property type="component" value="Unassembled WGS sequence"/>
</dbReference>
<keyword evidence="3" id="KW-1185">Reference proteome</keyword>
<name>A0A3L8S1K5_CHLGU</name>
<sequence length="81" mass="8805">MGPPQGIQLLPEDPPQGASAHPSGRYRVLPRKPAVGSIQQPCWSSARNEMLLPIPLDHQEQADFCQGYSVLITPNFAADLV</sequence>
<reference evidence="2 3" key="1">
    <citation type="journal article" date="2018" name="Proc. R. Soc. B">
        <title>A non-coding region near Follistatin controls head colour polymorphism in the Gouldian finch.</title>
        <authorList>
            <person name="Toomey M.B."/>
            <person name="Marques C.I."/>
            <person name="Andrade P."/>
            <person name="Araujo P.M."/>
            <person name="Sabatino S."/>
            <person name="Gazda M.A."/>
            <person name="Afonso S."/>
            <person name="Lopes R.J."/>
            <person name="Corbo J.C."/>
            <person name="Carneiro M."/>
        </authorList>
    </citation>
    <scope>NUCLEOTIDE SEQUENCE [LARGE SCALE GENOMIC DNA]</scope>
    <source>
        <strain evidence="2">Red01</strain>
        <tissue evidence="2">Muscle</tissue>
    </source>
</reference>
<accession>A0A3L8S1K5</accession>
<dbReference type="AlphaFoldDB" id="A0A3L8S1K5"/>
<organism evidence="2 3">
    <name type="scientific">Chloebia gouldiae</name>
    <name type="common">Gouldian finch</name>
    <name type="synonym">Erythrura gouldiae</name>
    <dbReference type="NCBI Taxonomy" id="44316"/>
    <lineage>
        <taxon>Eukaryota</taxon>
        <taxon>Metazoa</taxon>
        <taxon>Chordata</taxon>
        <taxon>Craniata</taxon>
        <taxon>Vertebrata</taxon>
        <taxon>Euteleostomi</taxon>
        <taxon>Archelosauria</taxon>
        <taxon>Archosauria</taxon>
        <taxon>Dinosauria</taxon>
        <taxon>Saurischia</taxon>
        <taxon>Theropoda</taxon>
        <taxon>Coelurosauria</taxon>
        <taxon>Aves</taxon>
        <taxon>Neognathae</taxon>
        <taxon>Neoaves</taxon>
        <taxon>Telluraves</taxon>
        <taxon>Australaves</taxon>
        <taxon>Passeriformes</taxon>
        <taxon>Passeroidea</taxon>
        <taxon>Passeridae</taxon>
        <taxon>Chloebia</taxon>
    </lineage>
</organism>
<dbReference type="EMBL" id="QUSF01000098">
    <property type="protein sequence ID" value="RLV92720.1"/>
    <property type="molecule type" value="Genomic_DNA"/>
</dbReference>
<protein>
    <submittedName>
        <fullName evidence="2">Uncharacterized protein</fullName>
    </submittedName>
</protein>
<gene>
    <name evidence="2" type="ORF">DV515_00013679</name>
</gene>